<feature type="transmembrane region" description="Helical" evidence="1">
    <location>
        <begin position="12"/>
        <end position="30"/>
    </location>
</feature>
<keyword evidence="1" id="KW-1133">Transmembrane helix</keyword>
<reference evidence="3" key="1">
    <citation type="submission" date="2016-10" db="EMBL/GenBank/DDBJ databases">
        <authorList>
            <person name="Varghese N."/>
            <person name="Submissions S."/>
        </authorList>
    </citation>
    <scope>NUCLEOTIDE SEQUENCE [LARGE SCALE GENOMIC DNA]</scope>
    <source>
        <strain evidence="3">DSM 27981</strain>
    </source>
</reference>
<organism evidence="2 3">
    <name type="scientific">Paracidovorax wautersii</name>
    <dbReference type="NCBI Taxonomy" id="1177982"/>
    <lineage>
        <taxon>Bacteria</taxon>
        <taxon>Pseudomonadati</taxon>
        <taxon>Pseudomonadota</taxon>
        <taxon>Betaproteobacteria</taxon>
        <taxon>Burkholderiales</taxon>
        <taxon>Comamonadaceae</taxon>
        <taxon>Paracidovorax</taxon>
    </lineage>
</organism>
<accession>A0A1I2EGF9</accession>
<keyword evidence="1" id="KW-0472">Membrane</keyword>
<dbReference type="RefSeq" id="WP_175518484.1">
    <property type="nucleotide sequence ID" value="NZ_FONX01000007.1"/>
</dbReference>
<evidence type="ECO:0000313" key="2">
    <source>
        <dbReference type="EMBL" id="SFE91773.1"/>
    </source>
</evidence>
<protein>
    <submittedName>
        <fullName evidence="2">Uncharacterized protein</fullName>
    </submittedName>
</protein>
<gene>
    <name evidence="2" type="ORF">SAMN04489711_10794</name>
</gene>
<keyword evidence="1" id="KW-0812">Transmembrane</keyword>
<sequence length="46" mass="5137">MPHQPHNRLRLALGVALSGALLALVFWLYAEPGFVVMLADQIWACF</sequence>
<name>A0A1I2EGF9_9BURK</name>
<keyword evidence="3" id="KW-1185">Reference proteome</keyword>
<evidence type="ECO:0000313" key="3">
    <source>
        <dbReference type="Proteomes" id="UP000199119"/>
    </source>
</evidence>
<dbReference type="AlphaFoldDB" id="A0A1I2EGF9"/>
<dbReference type="STRING" id="1177982.SAMN04489711_10794"/>
<proteinExistence type="predicted"/>
<evidence type="ECO:0000256" key="1">
    <source>
        <dbReference type="SAM" id="Phobius"/>
    </source>
</evidence>
<dbReference type="EMBL" id="FONX01000007">
    <property type="protein sequence ID" value="SFE91773.1"/>
    <property type="molecule type" value="Genomic_DNA"/>
</dbReference>
<dbReference type="Proteomes" id="UP000199119">
    <property type="component" value="Unassembled WGS sequence"/>
</dbReference>